<proteinExistence type="predicted"/>
<dbReference type="InterPro" id="IPR038396">
    <property type="entry name" value="SpoIIAA-like_sf"/>
</dbReference>
<reference evidence="1 2" key="1">
    <citation type="submission" date="2017-07" db="EMBL/GenBank/DDBJ databases">
        <title>Genome Sequence of Sulfitobacter pseudonitzschiae Strain SMR1 Isolated from a culture of the Diatom Skeletonema marinoi.</title>
        <authorList>
            <person name="Topel M."/>
            <person name="Pinder M.I.M."/>
            <person name="Johansson O.N."/>
            <person name="Kourtchenko O."/>
            <person name="Godhe A."/>
            <person name="Clarke A.K."/>
        </authorList>
    </citation>
    <scope>NUCLEOTIDE SEQUENCE [LARGE SCALE GENOMIC DNA]</scope>
    <source>
        <strain evidence="1 2">SMR1</strain>
    </source>
</reference>
<name>A0A221JXR5_9RHOB</name>
<gene>
    <name evidence="1" type="ORF">SULPSESMR1_00684</name>
</gene>
<accession>A0A221JXR5</accession>
<sequence>MMTVSKPSANRVDIVLSGPLDAEMMGGALDRMIAASEGVSHGQMCFLVEDFEMPTVGAMMAELVRMPRMMAAIMRFDRCAVLSDVAWLRTTAEIEGRVIPSIEIKSFALAQGDDAEAWLAGEDDGTDEDENFPV</sequence>
<dbReference type="InterPro" id="IPR021866">
    <property type="entry name" value="SpoIIAA-like"/>
</dbReference>
<dbReference type="AlphaFoldDB" id="A0A221JXR5"/>
<dbReference type="OrthoDB" id="7619266at2"/>
<protein>
    <submittedName>
        <fullName evidence="1">SpoIIAA-like protein</fullName>
    </submittedName>
</protein>
<evidence type="ECO:0000313" key="2">
    <source>
        <dbReference type="Proteomes" id="UP000199754"/>
    </source>
</evidence>
<dbReference type="STRING" id="1402135.SAMN05444149_103773"/>
<keyword evidence="2" id="KW-1185">Reference proteome</keyword>
<dbReference type="EMBL" id="CP022415">
    <property type="protein sequence ID" value="ASM71516.1"/>
    <property type="molecule type" value="Genomic_DNA"/>
</dbReference>
<dbReference type="Gene3D" id="3.40.50.10600">
    <property type="entry name" value="SpoIIaa-like domains"/>
    <property type="match status" value="1"/>
</dbReference>
<dbReference type="Proteomes" id="UP000199754">
    <property type="component" value="Chromosome"/>
</dbReference>
<organism evidence="1 2">
    <name type="scientific">Pseudosulfitobacter pseudonitzschiae</name>
    <dbReference type="NCBI Taxonomy" id="1402135"/>
    <lineage>
        <taxon>Bacteria</taxon>
        <taxon>Pseudomonadati</taxon>
        <taxon>Pseudomonadota</taxon>
        <taxon>Alphaproteobacteria</taxon>
        <taxon>Rhodobacterales</taxon>
        <taxon>Roseobacteraceae</taxon>
        <taxon>Pseudosulfitobacter</taxon>
    </lineage>
</organism>
<dbReference type="InterPro" id="IPR036513">
    <property type="entry name" value="STAS_dom_sf"/>
</dbReference>
<dbReference type="RefSeq" id="WP_089422113.1">
    <property type="nucleotide sequence ID" value="NZ_CP022415.1"/>
</dbReference>
<dbReference type="SUPFAM" id="SSF52091">
    <property type="entry name" value="SpoIIaa-like"/>
    <property type="match status" value="1"/>
</dbReference>
<evidence type="ECO:0000313" key="1">
    <source>
        <dbReference type="EMBL" id="ASM71516.1"/>
    </source>
</evidence>
<dbReference type="Pfam" id="PF11964">
    <property type="entry name" value="SpoIIAA-like"/>
    <property type="match status" value="1"/>
</dbReference>
<dbReference type="KEGG" id="spse:SULPSESMR1_00684"/>